<feature type="domain" description="NodB homology" evidence="2">
    <location>
        <begin position="139"/>
        <end position="319"/>
    </location>
</feature>
<dbReference type="Proteomes" id="UP000298324">
    <property type="component" value="Unassembled WGS sequence"/>
</dbReference>
<reference evidence="3 4" key="1">
    <citation type="journal article" date="2018" name="Environ. Microbiol.">
        <title>Novel energy conservation strategies and behaviour of Pelotomaculum schinkii driving syntrophic propionate catabolism.</title>
        <authorList>
            <person name="Hidalgo-Ahumada C.A.P."/>
            <person name="Nobu M.K."/>
            <person name="Narihiro T."/>
            <person name="Tamaki H."/>
            <person name="Liu W.T."/>
            <person name="Kamagata Y."/>
            <person name="Stams A.J.M."/>
            <person name="Imachi H."/>
            <person name="Sousa D.Z."/>
        </authorList>
    </citation>
    <scope>NUCLEOTIDE SEQUENCE [LARGE SCALE GENOMIC DNA]</scope>
    <source>
        <strain evidence="3 4">HH</strain>
    </source>
</reference>
<feature type="compositionally biased region" description="Polar residues" evidence="1">
    <location>
        <begin position="90"/>
        <end position="101"/>
    </location>
</feature>
<dbReference type="EMBL" id="QFGA01000001">
    <property type="protein sequence ID" value="TEB08001.1"/>
    <property type="molecule type" value="Genomic_DNA"/>
</dbReference>
<dbReference type="InterPro" id="IPR014235">
    <property type="entry name" value="Spore_PdaA"/>
</dbReference>
<dbReference type="GO" id="GO:0016810">
    <property type="term" value="F:hydrolase activity, acting on carbon-nitrogen (but not peptide) bonds"/>
    <property type="evidence" value="ECO:0007669"/>
    <property type="project" value="InterPro"/>
</dbReference>
<comment type="caution">
    <text evidence="3">The sequence shown here is derived from an EMBL/GenBank/DDBJ whole genome shotgun (WGS) entry which is preliminary data.</text>
</comment>
<sequence>MDYLKNKKVSVSILIVVLFALVGAAGYALKKPANVTGPSSSGEVYQAQSNVDETIPTAITGDAPSIDEDGATAGVPAEEKPAAEQKPAQSTVVTGNLSNNKKGWGLKRNDTHQQPEMSASTSAGLSKYGAYWIGGPDEKTLYLTFDEGYENGYTSRILDILKANDVKAAFFVTGHYLKSQPELVKRMVDEGHIVGNHTDSHPSLPGISDEEIKKELQVVEQAYEQLTGRKGMKYLRPPMGEYSERTLAVTRELGYHNIFWSMAFVDWVPMPGGPDEAYQSVMDNLHNGALILLHAVSKDNTEALDKILKDTKAQGYSFKTLDDLAGN</sequence>
<dbReference type="PROSITE" id="PS51677">
    <property type="entry name" value="NODB"/>
    <property type="match status" value="1"/>
</dbReference>
<dbReference type="InterPro" id="IPR011330">
    <property type="entry name" value="Glyco_hydro/deAcase_b/a-brl"/>
</dbReference>
<gene>
    <name evidence="3" type="primary">pdaA_2</name>
    <name evidence="3" type="ORF">Psch_01556</name>
</gene>
<feature type="region of interest" description="Disordered" evidence="1">
    <location>
        <begin position="57"/>
        <end position="121"/>
    </location>
</feature>
<dbReference type="InterPro" id="IPR002509">
    <property type="entry name" value="NODB_dom"/>
</dbReference>
<organism evidence="3 4">
    <name type="scientific">Pelotomaculum schinkii</name>
    <dbReference type="NCBI Taxonomy" id="78350"/>
    <lineage>
        <taxon>Bacteria</taxon>
        <taxon>Bacillati</taxon>
        <taxon>Bacillota</taxon>
        <taxon>Clostridia</taxon>
        <taxon>Eubacteriales</taxon>
        <taxon>Desulfotomaculaceae</taxon>
        <taxon>Pelotomaculum</taxon>
    </lineage>
</organism>
<dbReference type="NCBIfam" id="TIGR02884">
    <property type="entry name" value="spore_pdaA"/>
    <property type="match status" value="1"/>
</dbReference>
<keyword evidence="3" id="KW-0378">Hydrolase</keyword>
<dbReference type="PANTHER" id="PTHR10587:SF78">
    <property type="entry name" value="PEPTIDOGLYCAN-N-ACETYLMURAMIC ACID DEACETYLASE PDAA"/>
    <property type="match status" value="1"/>
</dbReference>
<protein>
    <submittedName>
        <fullName evidence="3">Peptidoglycan-N-acetylmuramic acid deacetylase PdaA</fullName>
        <ecNumber evidence="3">3.5.1.-</ecNumber>
    </submittedName>
</protein>
<dbReference type="Gene3D" id="3.20.20.370">
    <property type="entry name" value="Glycoside hydrolase/deacetylase"/>
    <property type="match status" value="1"/>
</dbReference>
<evidence type="ECO:0000256" key="1">
    <source>
        <dbReference type="SAM" id="MobiDB-lite"/>
    </source>
</evidence>
<dbReference type="PANTHER" id="PTHR10587">
    <property type="entry name" value="GLYCOSYL TRANSFERASE-RELATED"/>
    <property type="match status" value="1"/>
</dbReference>
<dbReference type="AlphaFoldDB" id="A0A4Y7RGU0"/>
<name>A0A4Y7RGU0_9FIRM</name>
<accession>A0A4Y7RGU0</accession>
<dbReference type="Pfam" id="PF01522">
    <property type="entry name" value="Polysacc_deac_1"/>
    <property type="match status" value="1"/>
</dbReference>
<dbReference type="GO" id="GO:0016020">
    <property type="term" value="C:membrane"/>
    <property type="evidence" value="ECO:0007669"/>
    <property type="project" value="TreeGrafter"/>
</dbReference>
<evidence type="ECO:0000259" key="2">
    <source>
        <dbReference type="PROSITE" id="PS51677"/>
    </source>
</evidence>
<dbReference type="InterPro" id="IPR050248">
    <property type="entry name" value="Polysacc_deacetylase_ArnD"/>
</dbReference>
<keyword evidence="4" id="KW-1185">Reference proteome</keyword>
<dbReference type="SUPFAM" id="SSF88713">
    <property type="entry name" value="Glycoside hydrolase/deacetylase"/>
    <property type="match status" value="1"/>
</dbReference>
<dbReference type="EC" id="3.5.1.-" evidence="3"/>
<dbReference type="GO" id="GO:0005975">
    <property type="term" value="P:carbohydrate metabolic process"/>
    <property type="evidence" value="ECO:0007669"/>
    <property type="project" value="InterPro"/>
</dbReference>
<dbReference type="CDD" id="cd10948">
    <property type="entry name" value="CE4_BsPdaA_like"/>
    <property type="match status" value="1"/>
</dbReference>
<proteinExistence type="predicted"/>
<dbReference type="RefSeq" id="WP_190239759.1">
    <property type="nucleotide sequence ID" value="NZ_QFGA01000001.1"/>
</dbReference>
<evidence type="ECO:0000313" key="4">
    <source>
        <dbReference type="Proteomes" id="UP000298324"/>
    </source>
</evidence>
<evidence type="ECO:0000313" key="3">
    <source>
        <dbReference type="EMBL" id="TEB08001.1"/>
    </source>
</evidence>